<comment type="caution">
    <text evidence="2">The sequence shown here is derived from an EMBL/GenBank/DDBJ whole genome shotgun (WGS) entry which is preliminary data.</text>
</comment>
<gene>
    <name evidence="2" type="ORF">OOT00_13900</name>
</gene>
<organism evidence="2 3">
    <name type="scientific">Desulfobotulus pelophilus</name>
    <dbReference type="NCBI Taxonomy" id="2823377"/>
    <lineage>
        <taxon>Bacteria</taxon>
        <taxon>Pseudomonadati</taxon>
        <taxon>Thermodesulfobacteriota</taxon>
        <taxon>Desulfobacteria</taxon>
        <taxon>Desulfobacterales</taxon>
        <taxon>Desulfobacteraceae</taxon>
        <taxon>Desulfobotulus</taxon>
    </lineage>
</organism>
<evidence type="ECO:0000313" key="3">
    <source>
        <dbReference type="Proteomes" id="UP001209681"/>
    </source>
</evidence>
<protein>
    <recommendedName>
        <fullName evidence="4">HAMP domain-containing protein</fullName>
    </recommendedName>
</protein>
<sequence length="195" mass="22163">MAVTGHKRRTYILAQTSQPKYIFSYFILFCLSLLVFSCLFSFMSMNTTTIVYANNEISVGSTPHILLSRMLGSGWIVVTIGGFLLFLFSILMTHRVAGPAYRIEKSLSEMLAGSFGRKTILRQYDELKPIARQVTALSILIAERQDDLRKHNREMEERIQAMPLNKEDKAALMDKNKEVETILQAFHAQDPGPLQ</sequence>
<accession>A0ABT3NC83</accession>
<keyword evidence="1" id="KW-0812">Transmembrane</keyword>
<evidence type="ECO:0000256" key="1">
    <source>
        <dbReference type="SAM" id="Phobius"/>
    </source>
</evidence>
<keyword evidence="3" id="KW-1185">Reference proteome</keyword>
<feature type="transmembrane region" description="Helical" evidence="1">
    <location>
        <begin position="21"/>
        <end position="43"/>
    </location>
</feature>
<dbReference type="RefSeq" id="WP_265425996.1">
    <property type="nucleotide sequence ID" value="NZ_JAPFPW010000021.1"/>
</dbReference>
<feature type="transmembrane region" description="Helical" evidence="1">
    <location>
        <begin position="72"/>
        <end position="92"/>
    </location>
</feature>
<name>A0ABT3NC83_9BACT</name>
<reference evidence="2 3" key="1">
    <citation type="submission" date="2022-11" db="EMBL/GenBank/DDBJ databases">
        <title>Desulfobotulus tamanensis H1 sp. nov. - anaerobic, alkaliphilic, sulphate reducing bacterium isolated from terrestrial mud volcano.</title>
        <authorList>
            <person name="Frolova A."/>
            <person name="Merkel A.Y."/>
            <person name="Slobodkin A.I."/>
        </authorList>
    </citation>
    <scope>NUCLEOTIDE SEQUENCE [LARGE SCALE GENOMIC DNA]</scope>
    <source>
        <strain evidence="2 3">H1</strain>
    </source>
</reference>
<keyword evidence="1" id="KW-0472">Membrane</keyword>
<dbReference type="Proteomes" id="UP001209681">
    <property type="component" value="Unassembled WGS sequence"/>
</dbReference>
<keyword evidence="1" id="KW-1133">Transmembrane helix</keyword>
<dbReference type="EMBL" id="JAPFPW010000021">
    <property type="protein sequence ID" value="MCW7755078.1"/>
    <property type="molecule type" value="Genomic_DNA"/>
</dbReference>
<evidence type="ECO:0000313" key="2">
    <source>
        <dbReference type="EMBL" id="MCW7755078.1"/>
    </source>
</evidence>
<proteinExistence type="predicted"/>
<evidence type="ECO:0008006" key="4">
    <source>
        <dbReference type="Google" id="ProtNLM"/>
    </source>
</evidence>